<dbReference type="EMBL" id="OU899035">
    <property type="protein sequence ID" value="CAH1722424.1"/>
    <property type="molecule type" value="Genomic_DNA"/>
</dbReference>
<keyword evidence="9 14" id="KW-1133">Transmembrane helix</keyword>
<dbReference type="AlphaFoldDB" id="A0A9P0IWV2"/>
<evidence type="ECO:0000256" key="14">
    <source>
        <dbReference type="RuleBase" id="RU365079"/>
    </source>
</evidence>
<gene>
    <name evidence="16" type="ORF">APHIGO_LOCUS4772</name>
</gene>
<dbReference type="Pfam" id="PF03031">
    <property type="entry name" value="NIF"/>
    <property type="match status" value="1"/>
</dbReference>
<dbReference type="InterPro" id="IPR050365">
    <property type="entry name" value="TIM50"/>
</dbReference>
<evidence type="ECO:0000256" key="5">
    <source>
        <dbReference type="ARBA" id="ARBA00022692"/>
    </source>
</evidence>
<keyword evidence="10 14" id="KW-0811">Translocation</keyword>
<keyword evidence="11 14" id="KW-0496">Mitochondrion</keyword>
<evidence type="ECO:0000313" key="16">
    <source>
        <dbReference type="EMBL" id="CAH1722424.1"/>
    </source>
</evidence>
<comment type="function">
    <text evidence="1 14">Essential component of the TIM23 complex, a complex that mediates the translocation of transit peptide-containing proteins across the mitochondrial inner membrane.</text>
</comment>
<evidence type="ECO:0000256" key="13">
    <source>
        <dbReference type="ARBA" id="ARBA00061911"/>
    </source>
</evidence>
<dbReference type="InterPro" id="IPR004274">
    <property type="entry name" value="FCP1_dom"/>
</dbReference>
<organism evidence="16 17">
    <name type="scientific">Aphis gossypii</name>
    <name type="common">Cotton aphid</name>
    <dbReference type="NCBI Taxonomy" id="80765"/>
    <lineage>
        <taxon>Eukaryota</taxon>
        <taxon>Metazoa</taxon>
        <taxon>Ecdysozoa</taxon>
        <taxon>Arthropoda</taxon>
        <taxon>Hexapoda</taxon>
        <taxon>Insecta</taxon>
        <taxon>Pterygota</taxon>
        <taxon>Neoptera</taxon>
        <taxon>Paraneoptera</taxon>
        <taxon>Hemiptera</taxon>
        <taxon>Sternorrhyncha</taxon>
        <taxon>Aphidomorpha</taxon>
        <taxon>Aphidoidea</taxon>
        <taxon>Aphididae</taxon>
        <taxon>Aphidini</taxon>
        <taxon>Aphis</taxon>
        <taxon>Aphis</taxon>
    </lineage>
</organism>
<evidence type="ECO:0000256" key="2">
    <source>
        <dbReference type="ARBA" id="ARBA00004434"/>
    </source>
</evidence>
<dbReference type="SMART" id="SM00577">
    <property type="entry name" value="CPDc"/>
    <property type="match status" value="1"/>
</dbReference>
<comment type="subcellular location">
    <subcellularLocation>
        <location evidence="2 14">Mitochondrion inner membrane</location>
        <topology evidence="2 14">Single-pass membrane protein</topology>
    </subcellularLocation>
</comment>
<comment type="subunit">
    <text evidence="13">Component of the TIM23 complex at least composed of Tim23, Tim17 (Tim17a1, Tim17a2 or Tim17b1) and a Tim50.</text>
</comment>
<evidence type="ECO:0000256" key="6">
    <source>
        <dbReference type="ARBA" id="ARBA00022792"/>
    </source>
</evidence>
<evidence type="ECO:0000256" key="7">
    <source>
        <dbReference type="ARBA" id="ARBA00022927"/>
    </source>
</evidence>
<dbReference type="FunFam" id="3.40.50.1000:FF:000019">
    <property type="entry name" value="Mitochondrial import inner membrane translocase subunit TIM50"/>
    <property type="match status" value="1"/>
</dbReference>
<comment type="similarity">
    <text evidence="3 14">Belongs to the TIM50 family.</text>
</comment>
<evidence type="ECO:0000259" key="15">
    <source>
        <dbReference type="PROSITE" id="PS50969"/>
    </source>
</evidence>
<dbReference type="Proteomes" id="UP001154329">
    <property type="component" value="Chromosome 2"/>
</dbReference>
<reference evidence="16" key="2">
    <citation type="submission" date="2022-10" db="EMBL/GenBank/DDBJ databases">
        <authorList>
            <consortium name="ENA_rothamsted_submissions"/>
            <consortium name="culmorum"/>
            <person name="King R."/>
        </authorList>
    </citation>
    <scope>NUCLEOTIDE SEQUENCE</scope>
</reference>
<dbReference type="GO" id="GO:0005744">
    <property type="term" value="C:TIM23 mitochondrial import inner membrane translocase complex"/>
    <property type="evidence" value="ECO:0007669"/>
    <property type="project" value="UniProtKB-UniRule"/>
</dbReference>
<dbReference type="PANTHER" id="PTHR12210">
    <property type="entry name" value="DULLARD PROTEIN PHOSPHATASE"/>
    <property type="match status" value="1"/>
</dbReference>
<dbReference type="InterPro" id="IPR036412">
    <property type="entry name" value="HAD-like_sf"/>
</dbReference>
<keyword evidence="12 14" id="KW-0472">Membrane</keyword>
<evidence type="ECO:0000256" key="3">
    <source>
        <dbReference type="ARBA" id="ARBA00006344"/>
    </source>
</evidence>
<dbReference type="CDD" id="cd07521">
    <property type="entry name" value="HAD_FCP1-like"/>
    <property type="match status" value="1"/>
</dbReference>
<reference evidence="16" key="1">
    <citation type="submission" date="2022-02" db="EMBL/GenBank/DDBJ databases">
        <authorList>
            <person name="King R."/>
        </authorList>
    </citation>
    <scope>NUCLEOTIDE SEQUENCE</scope>
</reference>
<evidence type="ECO:0000256" key="12">
    <source>
        <dbReference type="ARBA" id="ARBA00023136"/>
    </source>
</evidence>
<keyword evidence="7 14" id="KW-0653">Protein transport</keyword>
<proteinExistence type="inferred from homology"/>
<evidence type="ECO:0000256" key="8">
    <source>
        <dbReference type="ARBA" id="ARBA00022946"/>
    </source>
</evidence>
<name>A0A9P0IWV2_APHGO</name>
<sequence length="350" mass="41696">MLVKNLNKMNTCACNYKFIILTLNSKYCQNTFLSSHYNWSKYQRVVLPRYISNGSVRTEKSRLKQLLMKSLKFGSMAFGVSLLAFGGYLLVFEDDDLVQKENKNIPFVIKIYERICFRIEFYHKLFTIPATNKLLPDSLPDYYDKPRYTLVLEITDLLVHPEWSYSTGWRFKKRPNVGYFLERVGKIFEVVVYTAENGYITSPILDEIDPKGWIQYRLSRQCTEFRNGQLVKNIERINRDLSKVIVIDWNMSWTQLHPYNTLIIPRWNGDDNDNSLIDLADFLKVVFANEERDAREILNEYKQYEDPIKAFRENQRILKKGTKDKEEKENEIINIEDNNKSWFSWIPWIY</sequence>
<evidence type="ECO:0000313" key="17">
    <source>
        <dbReference type="Proteomes" id="UP001154329"/>
    </source>
</evidence>
<feature type="domain" description="FCP1 homology" evidence="15">
    <location>
        <begin position="143"/>
        <end position="286"/>
    </location>
</feature>
<keyword evidence="8 14" id="KW-0809">Transit peptide</keyword>
<feature type="transmembrane region" description="Helical" evidence="14">
    <location>
        <begin position="70"/>
        <end position="91"/>
    </location>
</feature>
<evidence type="ECO:0000256" key="11">
    <source>
        <dbReference type="ARBA" id="ARBA00023128"/>
    </source>
</evidence>
<dbReference type="GO" id="GO:0015031">
    <property type="term" value="P:protein transport"/>
    <property type="evidence" value="ECO:0007669"/>
    <property type="project" value="UniProtKB-KW"/>
</dbReference>
<protein>
    <recommendedName>
        <fullName evidence="14">Mitochondrial import inner membrane translocase subunit TIM50</fullName>
    </recommendedName>
</protein>
<dbReference type="Gene3D" id="3.40.50.1000">
    <property type="entry name" value="HAD superfamily/HAD-like"/>
    <property type="match status" value="1"/>
</dbReference>
<keyword evidence="4 14" id="KW-0813">Transport</keyword>
<keyword evidence="6" id="KW-0999">Mitochondrion inner membrane</keyword>
<evidence type="ECO:0000256" key="4">
    <source>
        <dbReference type="ARBA" id="ARBA00022448"/>
    </source>
</evidence>
<dbReference type="PROSITE" id="PS50969">
    <property type="entry name" value="FCP1"/>
    <property type="match status" value="1"/>
</dbReference>
<evidence type="ECO:0000256" key="9">
    <source>
        <dbReference type="ARBA" id="ARBA00022989"/>
    </source>
</evidence>
<dbReference type="SUPFAM" id="SSF56784">
    <property type="entry name" value="HAD-like"/>
    <property type="match status" value="1"/>
</dbReference>
<evidence type="ECO:0000256" key="1">
    <source>
        <dbReference type="ARBA" id="ARBA00002959"/>
    </source>
</evidence>
<keyword evidence="17" id="KW-1185">Reference proteome</keyword>
<dbReference type="InterPro" id="IPR023214">
    <property type="entry name" value="HAD_sf"/>
</dbReference>
<keyword evidence="5 14" id="KW-0812">Transmembrane</keyword>
<evidence type="ECO:0000256" key="10">
    <source>
        <dbReference type="ARBA" id="ARBA00023010"/>
    </source>
</evidence>
<accession>A0A9P0IWV2</accession>